<evidence type="ECO:0000256" key="3">
    <source>
        <dbReference type="ARBA" id="ARBA00022642"/>
    </source>
</evidence>
<comment type="function">
    <text evidence="1 10">Catalyzes the reversible adenylation of nicotinate mononucleotide (NaMN) to nicotinic acid adenine dinucleotide (NaAD).</text>
</comment>
<keyword evidence="7 10" id="KW-0067">ATP-binding</keyword>
<dbReference type="GO" id="GO:0004515">
    <property type="term" value="F:nicotinate-nucleotide adenylyltransferase activity"/>
    <property type="evidence" value="ECO:0007669"/>
    <property type="project" value="UniProtKB-UniRule"/>
</dbReference>
<sequence length="215" mass="24827">MDTRRKKIGIMGGTFDPIHVGHLILGEKTYEQLGLDKIWFMPAGNPPHKRNRAGRATDEQRVAMVERAISGNPHFELSLIEMHDHGLSYTYHTLENLRKQNPDTDYYFIIGADSLYSFTTWMKPERICAACTIVVATRDHTPVKELSEEMERLTQLYHGHFVRLDTMNIDISSQLLRQWHQEGKSLRYYVPDAVADYINEHHIYDITEGAPKTNG</sequence>
<evidence type="ECO:0000256" key="5">
    <source>
        <dbReference type="ARBA" id="ARBA00022695"/>
    </source>
</evidence>
<dbReference type="EMBL" id="QSKF01000001">
    <property type="protein sequence ID" value="RHE41807.1"/>
    <property type="molecule type" value="Genomic_DNA"/>
</dbReference>
<evidence type="ECO:0000256" key="4">
    <source>
        <dbReference type="ARBA" id="ARBA00022679"/>
    </source>
</evidence>
<comment type="catalytic activity">
    <reaction evidence="9 10">
        <text>nicotinate beta-D-ribonucleotide + ATP + H(+) = deamido-NAD(+) + diphosphate</text>
        <dbReference type="Rhea" id="RHEA:22860"/>
        <dbReference type="ChEBI" id="CHEBI:15378"/>
        <dbReference type="ChEBI" id="CHEBI:30616"/>
        <dbReference type="ChEBI" id="CHEBI:33019"/>
        <dbReference type="ChEBI" id="CHEBI:57502"/>
        <dbReference type="ChEBI" id="CHEBI:58437"/>
        <dbReference type="EC" id="2.7.7.18"/>
    </reaction>
</comment>
<dbReference type="Gene3D" id="3.40.50.620">
    <property type="entry name" value="HUPs"/>
    <property type="match status" value="1"/>
</dbReference>
<dbReference type="SUPFAM" id="SSF52374">
    <property type="entry name" value="Nucleotidylyl transferase"/>
    <property type="match status" value="1"/>
</dbReference>
<dbReference type="Proteomes" id="UP000283745">
    <property type="component" value="Unassembled WGS sequence"/>
</dbReference>
<gene>
    <name evidence="10" type="primary">nadD</name>
    <name evidence="11" type="ORF">DW740_00355</name>
</gene>
<keyword evidence="8 10" id="KW-0520">NAD</keyword>
<dbReference type="GO" id="GO:0005524">
    <property type="term" value="F:ATP binding"/>
    <property type="evidence" value="ECO:0007669"/>
    <property type="project" value="UniProtKB-KW"/>
</dbReference>
<keyword evidence="4 10" id="KW-0808">Transferase</keyword>
<evidence type="ECO:0000256" key="9">
    <source>
        <dbReference type="ARBA" id="ARBA00048721"/>
    </source>
</evidence>
<dbReference type="InterPro" id="IPR014729">
    <property type="entry name" value="Rossmann-like_a/b/a_fold"/>
</dbReference>
<name>A0A414JB59_9FIRM</name>
<comment type="similarity">
    <text evidence="10">Belongs to the NadD family.</text>
</comment>
<evidence type="ECO:0000256" key="8">
    <source>
        <dbReference type="ARBA" id="ARBA00023027"/>
    </source>
</evidence>
<dbReference type="CDD" id="cd02165">
    <property type="entry name" value="NMNAT"/>
    <property type="match status" value="1"/>
</dbReference>
<dbReference type="RefSeq" id="WP_015542714.1">
    <property type="nucleotide sequence ID" value="NZ_CABJFK010000001.1"/>
</dbReference>
<dbReference type="Pfam" id="PF01467">
    <property type="entry name" value="CTP_transf_like"/>
    <property type="match status" value="1"/>
</dbReference>
<evidence type="ECO:0000313" key="12">
    <source>
        <dbReference type="Proteomes" id="UP000283745"/>
    </source>
</evidence>
<organism evidence="11 12">
    <name type="scientific">Blautia obeum</name>
    <dbReference type="NCBI Taxonomy" id="40520"/>
    <lineage>
        <taxon>Bacteria</taxon>
        <taxon>Bacillati</taxon>
        <taxon>Bacillota</taxon>
        <taxon>Clostridia</taxon>
        <taxon>Lachnospirales</taxon>
        <taxon>Lachnospiraceae</taxon>
        <taxon>Blautia</taxon>
    </lineage>
</organism>
<dbReference type="AlphaFoldDB" id="A0A414JB59"/>
<evidence type="ECO:0000256" key="2">
    <source>
        <dbReference type="ARBA" id="ARBA00005019"/>
    </source>
</evidence>
<dbReference type="HAMAP" id="MF_00244">
    <property type="entry name" value="NaMN_adenylyltr"/>
    <property type="match status" value="1"/>
</dbReference>
<dbReference type="UniPathway" id="UPA00253">
    <property type="reaction ID" value="UER00332"/>
</dbReference>
<keyword evidence="6 10" id="KW-0547">Nucleotide-binding</keyword>
<dbReference type="EC" id="2.7.7.18" evidence="10"/>
<dbReference type="PANTHER" id="PTHR39321:SF3">
    <property type="entry name" value="PHOSPHOPANTETHEINE ADENYLYLTRANSFERASE"/>
    <property type="match status" value="1"/>
</dbReference>
<keyword evidence="3 10" id="KW-0662">Pyridine nucleotide biosynthesis</keyword>
<dbReference type="NCBIfam" id="TIGR00125">
    <property type="entry name" value="cyt_tran_rel"/>
    <property type="match status" value="1"/>
</dbReference>
<dbReference type="NCBIfam" id="TIGR00482">
    <property type="entry name" value="nicotinate (nicotinamide) nucleotide adenylyltransferase"/>
    <property type="match status" value="1"/>
</dbReference>
<comment type="caution">
    <text evidence="11">The sequence shown here is derived from an EMBL/GenBank/DDBJ whole genome shotgun (WGS) entry which is preliminary data.</text>
</comment>
<evidence type="ECO:0000313" key="11">
    <source>
        <dbReference type="EMBL" id="RHE41807.1"/>
    </source>
</evidence>
<reference evidence="11 12" key="1">
    <citation type="submission" date="2018-08" db="EMBL/GenBank/DDBJ databases">
        <title>A genome reference for cultivated species of the human gut microbiota.</title>
        <authorList>
            <person name="Zou Y."/>
            <person name="Xue W."/>
            <person name="Luo G."/>
        </authorList>
    </citation>
    <scope>NUCLEOTIDE SEQUENCE [LARGE SCALE GENOMIC DNA]</scope>
    <source>
        <strain evidence="11 12">AM28-23</strain>
    </source>
</reference>
<comment type="pathway">
    <text evidence="2 10">Cofactor biosynthesis; NAD(+) biosynthesis; deamido-NAD(+) from nicotinate D-ribonucleotide: step 1/1.</text>
</comment>
<evidence type="ECO:0000256" key="1">
    <source>
        <dbReference type="ARBA" id="ARBA00002324"/>
    </source>
</evidence>
<evidence type="ECO:0000256" key="7">
    <source>
        <dbReference type="ARBA" id="ARBA00022840"/>
    </source>
</evidence>
<evidence type="ECO:0000256" key="6">
    <source>
        <dbReference type="ARBA" id="ARBA00022741"/>
    </source>
</evidence>
<keyword evidence="5 10" id="KW-0548">Nucleotidyltransferase</keyword>
<protein>
    <recommendedName>
        <fullName evidence="10">Probable nicotinate-nucleotide adenylyltransferase</fullName>
        <ecNumber evidence="10">2.7.7.18</ecNumber>
    </recommendedName>
    <alternativeName>
        <fullName evidence="10">Deamido-NAD(+) diphosphorylase</fullName>
    </alternativeName>
    <alternativeName>
        <fullName evidence="10">Deamido-NAD(+) pyrophosphorylase</fullName>
    </alternativeName>
    <alternativeName>
        <fullName evidence="10">Nicotinate mononucleotide adenylyltransferase</fullName>
        <shortName evidence="10">NaMN adenylyltransferase</shortName>
    </alternativeName>
</protein>
<dbReference type="InterPro" id="IPR004821">
    <property type="entry name" value="Cyt_trans-like"/>
</dbReference>
<dbReference type="NCBIfam" id="NF000840">
    <property type="entry name" value="PRK00071.1-3"/>
    <property type="match status" value="1"/>
</dbReference>
<dbReference type="GO" id="GO:0009435">
    <property type="term" value="P:NAD+ biosynthetic process"/>
    <property type="evidence" value="ECO:0007669"/>
    <property type="project" value="UniProtKB-UniRule"/>
</dbReference>
<accession>A0A414JB59</accession>
<dbReference type="PANTHER" id="PTHR39321">
    <property type="entry name" value="NICOTINATE-NUCLEOTIDE ADENYLYLTRANSFERASE-RELATED"/>
    <property type="match status" value="1"/>
</dbReference>
<proteinExistence type="inferred from homology"/>
<dbReference type="InterPro" id="IPR005248">
    <property type="entry name" value="NadD/NMNAT"/>
</dbReference>
<evidence type="ECO:0000256" key="10">
    <source>
        <dbReference type="HAMAP-Rule" id="MF_00244"/>
    </source>
</evidence>